<feature type="compositionally biased region" description="Basic residues" evidence="1">
    <location>
        <begin position="7"/>
        <end position="29"/>
    </location>
</feature>
<organism evidence="2">
    <name type="scientific">Emberiza elegans Genomoviridae sp</name>
    <dbReference type="NCBI Taxonomy" id="2814948"/>
    <lineage>
        <taxon>Viruses</taxon>
        <taxon>Monodnaviria</taxon>
        <taxon>Shotokuvirae</taxon>
        <taxon>Cressdnaviricota</taxon>
        <taxon>Repensiviricetes</taxon>
        <taxon>Geplafuvirales</taxon>
        <taxon>Genomoviridae</taxon>
    </lineage>
</organism>
<reference evidence="2" key="1">
    <citation type="submission" date="2020-10" db="EMBL/GenBank/DDBJ databases">
        <title>CRESS DNA virus dark matter in the feces of wild birds.</title>
        <authorList>
            <person name="Yang S."/>
            <person name="Zhang W."/>
        </authorList>
    </citation>
    <scope>NUCLEOTIDE SEQUENCE</scope>
    <source>
        <strain evidence="2">Ytb23gen37</strain>
    </source>
</reference>
<evidence type="ECO:0000256" key="1">
    <source>
        <dbReference type="SAM" id="MobiDB-lite"/>
    </source>
</evidence>
<dbReference type="EMBL" id="MW182906">
    <property type="protein sequence ID" value="QVW56431.1"/>
    <property type="molecule type" value="Genomic_DNA"/>
</dbReference>
<protein>
    <submittedName>
        <fullName evidence="2">Capsid protein</fullName>
    </submittedName>
</protein>
<name>A0A8E7G1H7_9VIRU</name>
<evidence type="ECO:0000313" key="2">
    <source>
        <dbReference type="EMBL" id="QVW56431.1"/>
    </source>
</evidence>
<feature type="region of interest" description="Disordered" evidence="1">
    <location>
        <begin position="1"/>
        <end position="29"/>
    </location>
</feature>
<proteinExistence type="predicted"/>
<sequence>MPSRLGRYVRRRRSRAPRRYARRTYRRRTTTRFRRRYAKRGMSRRRVLNLSSTKKRDNMASTVAGANNENPTVGPFVIGGNINLQMVWCATARILDDDDHSRHVRNSTSCYMRGLKEHITMQTNNSTSWRWRRICFTAKGLYQAKGSNSDNIFTTNGYGRLMNQHANDTLGNLVNAVLFEGVLNVDFIDVFTAKTSSSRVKVMYDKTFTINSSSEGVIRDYKFWFPMNKNLVYDDDEQGKDDSTSGYSTLGRQGMGDYYVIDYIKANTTASADDLITITPATTLYWHEK</sequence>
<accession>A0A8E7G1H7</accession>